<dbReference type="AlphaFoldDB" id="A0A2A7A4Y9"/>
<evidence type="ECO:0000256" key="1">
    <source>
        <dbReference type="SAM" id="MobiDB-lite"/>
    </source>
</evidence>
<dbReference type="Proteomes" id="UP000220157">
    <property type="component" value="Unassembled WGS sequence"/>
</dbReference>
<evidence type="ECO:0000313" key="4">
    <source>
        <dbReference type="EMBL" id="PDX74187.1"/>
    </source>
</evidence>
<protein>
    <recommendedName>
        <fullName evidence="3">DUF4236 domain-containing protein</fullName>
    </recommendedName>
</protein>
<reference evidence="6 7" key="1">
    <citation type="journal article" date="2017" name="Front. Microbiol.">
        <title>New Insights into the Diversity of the Genus Faecalibacterium.</title>
        <authorList>
            <person name="Benevides L."/>
            <person name="Burman S."/>
            <person name="Martin R."/>
            <person name="Robert V."/>
            <person name="Thomas M."/>
            <person name="Miquel S."/>
            <person name="Chain F."/>
            <person name="Sokol H."/>
            <person name="Bermudez-Humaran L.G."/>
            <person name="Morrison M."/>
            <person name="Langella P."/>
            <person name="Azevedo V.A."/>
            <person name="Chatel J.M."/>
            <person name="Soares S."/>
        </authorList>
    </citation>
    <scope>NUCLEOTIDE SEQUENCE [LARGE SCALE GENOMIC DNA]</scope>
    <source>
        <strain evidence="4 7">CNCM I 4573</strain>
        <strain evidence="5 6">CNCM I 4575</strain>
    </source>
</reference>
<comment type="caution">
    <text evidence="4">The sequence shown here is derived from an EMBL/GenBank/DDBJ whole genome shotgun (WGS) entry which is preliminary data.</text>
</comment>
<dbReference type="EMBL" id="NMTY01000015">
    <property type="protein sequence ID" value="PDX81459.1"/>
    <property type="molecule type" value="Genomic_DNA"/>
</dbReference>
<sequence length="175" mass="18768">MGFRYRKSVNVGPFRFTASKSGISTSFGGKGARITKMANGRTRTTFSVPGTGISYVSESGAKKRRAAPVQKPQRIEGLEPVDLSIYDQPDKVEAPKRPKDPKQPPKSKGAVRNVGIALAVVGLAVCVVSLPVGLIVVAIGAYRVAKAGDIYDAAVARYEQQISDYVDWLDEVNAK</sequence>
<keyword evidence="2" id="KW-0812">Transmembrane</keyword>
<dbReference type="RefSeq" id="WP_097786194.1">
    <property type="nucleotide sequence ID" value="NZ_NMTW01000053.1"/>
</dbReference>
<dbReference type="Proteomes" id="UP000220005">
    <property type="component" value="Unassembled WGS sequence"/>
</dbReference>
<dbReference type="InterPro" id="IPR025330">
    <property type="entry name" value="DUF4236"/>
</dbReference>
<evidence type="ECO:0000259" key="3">
    <source>
        <dbReference type="Pfam" id="PF14020"/>
    </source>
</evidence>
<name>A0A2A7A4Y9_9FIRM</name>
<organism evidence="4 7">
    <name type="scientific">Faecalibacterium prausnitzii</name>
    <dbReference type="NCBI Taxonomy" id="853"/>
    <lineage>
        <taxon>Bacteria</taxon>
        <taxon>Bacillati</taxon>
        <taxon>Bacillota</taxon>
        <taxon>Clostridia</taxon>
        <taxon>Eubacteriales</taxon>
        <taxon>Oscillospiraceae</taxon>
        <taxon>Faecalibacterium</taxon>
    </lineage>
</organism>
<accession>A0A2A7A4Y9</accession>
<keyword evidence="2" id="KW-1133">Transmembrane helix</keyword>
<evidence type="ECO:0000256" key="2">
    <source>
        <dbReference type="SAM" id="Phobius"/>
    </source>
</evidence>
<evidence type="ECO:0000313" key="6">
    <source>
        <dbReference type="Proteomes" id="UP000220005"/>
    </source>
</evidence>
<reference evidence="4" key="2">
    <citation type="submission" date="2017-07" db="EMBL/GenBank/DDBJ databases">
        <authorList>
            <person name="Sun Z.S."/>
            <person name="Albrecht U."/>
            <person name="Echele G."/>
            <person name="Lee C.C."/>
        </authorList>
    </citation>
    <scope>NUCLEOTIDE SEQUENCE</scope>
    <source>
        <strain evidence="4">CNCM I 4573</strain>
        <strain evidence="5">CNCM I 4575</strain>
    </source>
</reference>
<feature type="compositionally biased region" description="Basic and acidic residues" evidence="1">
    <location>
        <begin position="88"/>
        <end position="103"/>
    </location>
</feature>
<feature type="domain" description="DUF4236" evidence="3">
    <location>
        <begin position="3"/>
        <end position="55"/>
    </location>
</feature>
<dbReference type="Pfam" id="PF14020">
    <property type="entry name" value="DUF4236"/>
    <property type="match status" value="1"/>
</dbReference>
<keyword evidence="2" id="KW-0472">Membrane</keyword>
<evidence type="ECO:0000313" key="7">
    <source>
        <dbReference type="Proteomes" id="UP000220157"/>
    </source>
</evidence>
<feature type="region of interest" description="Disordered" evidence="1">
    <location>
        <begin position="83"/>
        <end position="109"/>
    </location>
</feature>
<proteinExistence type="predicted"/>
<gene>
    <name evidence="4" type="ORF">CGS56_14190</name>
    <name evidence="5" type="ORF">CGS58_07140</name>
</gene>
<dbReference type="EMBL" id="NMTW01000053">
    <property type="protein sequence ID" value="PDX74187.1"/>
    <property type="molecule type" value="Genomic_DNA"/>
</dbReference>
<evidence type="ECO:0000313" key="5">
    <source>
        <dbReference type="EMBL" id="PDX81459.1"/>
    </source>
</evidence>
<feature type="transmembrane region" description="Helical" evidence="2">
    <location>
        <begin position="116"/>
        <end position="142"/>
    </location>
</feature>